<name>A0A1T5AV01_9SPHI</name>
<evidence type="ECO:0000313" key="9">
    <source>
        <dbReference type="EMBL" id="SKB38802.1"/>
    </source>
</evidence>
<feature type="signal peptide" evidence="6">
    <location>
        <begin position="1"/>
        <end position="23"/>
    </location>
</feature>
<comment type="subcellular location">
    <subcellularLocation>
        <location evidence="1">Cell outer membrane</location>
    </subcellularLocation>
</comment>
<dbReference type="Pfam" id="PF14322">
    <property type="entry name" value="SusD-like_3"/>
    <property type="match status" value="1"/>
</dbReference>
<keyword evidence="5" id="KW-0998">Cell outer membrane</keyword>
<gene>
    <name evidence="9" type="ORF">SAMN05660841_00201</name>
</gene>
<feature type="domain" description="SusD-like N-terminal" evidence="8">
    <location>
        <begin position="72"/>
        <end position="208"/>
    </location>
</feature>
<dbReference type="OrthoDB" id="1097962at2"/>
<feature type="domain" description="RagB/SusD" evidence="7">
    <location>
        <begin position="365"/>
        <end position="456"/>
    </location>
</feature>
<accession>A0A1T5AV01</accession>
<dbReference type="STRING" id="1513896.SAMN05660841_00201"/>
<feature type="chain" id="PRO_5012752643" evidence="6">
    <location>
        <begin position="24"/>
        <end position="488"/>
    </location>
</feature>
<dbReference type="EMBL" id="FUZF01000001">
    <property type="protein sequence ID" value="SKB38802.1"/>
    <property type="molecule type" value="Genomic_DNA"/>
</dbReference>
<dbReference type="Proteomes" id="UP000190150">
    <property type="component" value="Unassembled WGS sequence"/>
</dbReference>
<dbReference type="AlphaFoldDB" id="A0A1T5AV01"/>
<evidence type="ECO:0000256" key="2">
    <source>
        <dbReference type="ARBA" id="ARBA00006275"/>
    </source>
</evidence>
<reference evidence="10" key="1">
    <citation type="submission" date="2017-02" db="EMBL/GenBank/DDBJ databases">
        <authorList>
            <person name="Varghese N."/>
            <person name="Submissions S."/>
        </authorList>
    </citation>
    <scope>NUCLEOTIDE SEQUENCE [LARGE SCALE GENOMIC DNA]</scope>
    <source>
        <strain evidence="10">DSM 24091</strain>
    </source>
</reference>
<evidence type="ECO:0000256" key="4">
    <source>
        <dbReference type="ARBA" id="ARBA00023136"/>
    </source>
</evidence>
<keyword evidence="4" id="KW-0472">Membrane</keyword>
<dbReference type="InterPro" id="IPR033985">
    <property type="entry name" value="SusD-like_N"/>
</dbReference>
<dbReference type="SUPFAM" id="SSF48452">
    <property type="entry name" value="TPR-like"/>
    <property type="match status" value="1"/>
</dbReference>
<dbReference type="InterPro" id="IPR012944">
    <property type="entry name" value="SusD_RagB_dom"/>
</dbReference>
<evidence type="ECO:0000259" key="7">
    <source>
        <dbReference type="Pfam" id="PF07980"/>
    </source>
</evidence>
<dbReference type="InterPro" id="IPR011990">
    <property type="entry name" value="TPR-like_helical_dom_sf"/>
</dbReference>
<organism evidence="9 10">
    <name type="scientific">Sphingobacterium nematocida</name>
    <dbReference type="NCBI Taxonomy" id="1513896"/>
    <lineage>
        <taxon>Bacteria</taxon>
        <taxon>Pseudomonadati</taxon>
        <taxon>Bacteroidota</taxon>
        <taxon>Sphingobacteriia</taxon>
        <taxon>Sphingobacteriales</taxon>
        <taxon>Sphingobacteriaceae</taxon>
        <taxon>Sphingobacterium</taxon>
    </lineage>
</organism>
<dbReference type="GO" id="GO:0009279">
    <property type="term" value="C:cell outer membrane"/>
    <property type="evidence" value="ECO:0007669"/>
    <property type="project" value="UniProtKB-SubCell"/>
</dbReference>
<evidence type="ECO:0000313" key="10">
    <source>
        <dbReference type="Proteomes" id="UP000190150"/>
    </source>
</evidence>
<evidence type="ECO:0000256" key="5">
    <source>
        <dbReference type="ARBA" id="ARBA00023237"/>
    </source>
</evidence>
<sequence>MKTIKLYSLCMLLSLLMGCNKWIDIQPSDQLSEAKLFENKEGYMKALNGVYVEMANNTLYGQFLTAGALDAMGQYYFATNTSHNYLAYMTFGYTMAIPKAGFDAVWSRAYAAIYNLNVLIENCGKSPSPKLPNNYFNLIKGEALALRAFLHFDMLRLFGPVYNTQNKDQAAIPYYTSSNREVTPLKSSEEILALIAEDLKQAKVLLQESDPILTTGLGNTSVTNGDNTFAFRQYRLNYYAIQALQARIYLWRGDRQNAGKTARETIAAVQQVDKELFPFVTTAQAMNSSAPDRVFTSEVLFSIYKLNRSDVYDNLFAPSVHQFQRLTVNAGNADLTRVNAIYDDKNDYRYKVWETIPYFDNTLVTNQKYKTYENAIGNYMLPLIRIGELYLIAAECTEDLSEAKTYLNTLRLKRNAINLNPSDTNALTQLIAAEYRRELLGEGQMFFFYKRKAYTEIPNNASLTGNKAMLIQNYQVPLPDSEISVRTN</sequence>
<keyword evidence="3 6" id="KW-0732">Signal</keyword>
<keyword evidence="10" id="KW-1185">Reference proteome</keyword>
<evidence type="ECO:0000256" key="3">
    <source>
        <dbReference type="ARBA" id="ARBA00022729"/>
    </source>
</evidence>
<dbReference type="RefSeq" id="WP_079640558.1">
    <property type="nucleotide sequence ID" value="NZ_FUZF01000001.1"/>
</dbReference>
<evidence type="ECO:0000259" key="8">
    <source>
        <dbReference type="Pfam" id="PF14322"/>
    </source>
</evidence>
<dbReference type="Pfam" id="PF07980">
    <property type="entry name" value="SusD_RagB"/>
    <property type="match status" value="1"/>
</dbReference>
<protein>
    <submittedName>
        <fullName evidence="9">SusD family protein</fullName>
    </submittedName>
</protein>
<evidence type="ECO:0000256" key="6">
    <source>
        <dbReference type="SAM" id="SignalP"/>
    </source>
</evidence>
<dbReference type="Gene3D" id="1.25.40.390">
    <property type="match status" value="1"/>
</dbReference>
<dbReference type="PROSITE" id="PS51257">
    <property type="entry name" value="PROKAR_LIPOPROTEIN"/>
    <property type="match status" value="1"/>
</dbReference>
<proteinExistence type="inferred from homology"/>
<evidence type="ECO:0000256" key="1">
    <source>
        <dbReference type="ARBA" id="ARBA00004442"/>
    </source>
</evidence>
<comment type="similarity">
    <text evidence="2">Belongs to the SusD family.</text>
</comment>